<evidence type="ECO:0000256" key="2">
    <source>
        <dbReference type="ARBA" id="ARBA00005745"/>
    </source>
</evidence>
<evidence type="ECO:0000259" key="9">
    <source>
        <dbReference type="Pfam" id="PF00482"/>
    </source>
</evidence>
<dbReference type="Gene3D" id="1.20.81.30">
    <property type="entry name" value="Type II secretion system (T2SS), domain F"/>
    <property type="match status" value="2"/>
</dbReference>
<evidence type="ECO:0000256" key="5">
    <source>
        <dbReference type="ARBA" id="ARBA00022989"/>
    </source>
</evidence>
<dbReference type="InterPro" id="IPR018076">
    <property type="entry name" value="T2SS_GspF_dom"/>
</dbReference>
<dbReference type="RefSeq" id="WP_013061797.1">
    <property type="nucleotide sequence ID" value="NZ_CP030716.1"/>
</dbReference>
<dbReference type="InterPro" id="IPR003004">
    <property type="entry name" value="GspF/PilC"/>
</dbReference>
<dbReference type="PANTHER" id="PTHR30012">
    <property type="entry name" value="GENERAL SECRETION PATHWAY PROTEIN"/>
    <property type="match status" value="1"/>
</dbReference>
<feature type="compositionally biased region" description="Basic and acidic residues" evidence="7">
    <location>
        <begin position="32"/>
        <end position="42"/>
    </location>
</feature>
<dbReference type="Pfam" id="PF00482">
    <property type="entry name" value="T2SSF"/>
    <property type="match status" value="2"/>
</dbReference>
<feature type="transmembrane region" description="Helical" evidence="8">
    <location>
        <begin position="210"/>
        <end position="233"/>
    </location>
</feature>
<keyword evidence="3" id="KW-1003">Cell membrane</keyword>
<feature type="region of interest" description="Disordered" evidence="7">
    <location>
        <begin position="19"/>
        <end position="42"/>
    </location>
</feature>
<feature type="transmembrane region" description="Helical" evidence="8">
    <location>
        <begin position="420"/>
        <end position="441"/>
    </location>
</feature>
<reference evidence="10" key="1">
    <citation type="submission" date="2022-08" db="EMBL/GenBank/DDBJ databases">
        <title>Genomic Encyclopedia of Type Strains, Phase V (KMG-V): Genome sequencing to study the core and pangenomes of soil and plant-associated prokaryotes.</title>
        <authorList>
            <person name="Whitman W."/>
        </authorList>
    </citation>
    <scope>NUCLEOTIDE SEQUENCE</scope>
    <source>
        <strain evidence="10">SP3049</strain>
    </source>
</reference>
<accession>A0A9X2Q679</accession>
<feature type="transmembrane region" description="Helical" evidence="8">
    <location>
        <begin position="264"/>
        <end position="283"/>
    </location>
</feature>
<keyword evidence="4 8" id="KW-0812">Transmembrane</keyword>
<evidence type="ECO:0000256" key="7">
    <source>
        <dbReference type="SAM" id="MobiDB-lite"/>
    </source>
</evidence>
<dbReference type="InterPro" id="IPR042094">
    <property type="entry name" value="T2SS_GspF_sf"/>
</dbReference>
<sequence length="451" mass="50567">MATREYRFQGVAAGGQSVQGTVMASSKRKAREKVEDLSEEHGFKPSDLKKRRTYYYKVRHPNGTVKTGEQKAFSAEEVEEALENMGLEVVKVQKKWFDFEFSPPQDDLIMFVRLAANLLRENLPFDEVLEMLVNDVSSKSLQQVIRDLNSDLKGGMNAEKAFNKHRDKLGKFTAYMLGIASKSGNMAEIYEATARFLERKDEFSSRVRSAMIMPAVTTVAMIGAMVWYIWYIVPATAGLFEGMDVTMPPLTSFSLDMAAWLDQYWVWVLIGTVGPLLAFVVWARTEQGKFYLHKYMIKVPLVGKLLHKINIEIFCRVFSILYSGAGDNLRVIRIAAEACGNKYMEYRIRNVTIPMMTAQGASLVQALKASGVFTSMAITRFKSGAETGSVRESARQMADYYEQETELSLDAAVESIQTGVSIIIALGVLFLTILSAEMAFIQPSQADMMGM</sequence>
<dbReference type="AlphaFoldDB" id="A0A9X2Q679"/>
<comment type="subcellular location">
    <subcellularLocation>
        <location evidence="1">Cell membrane</location>
        <topology evidence="1">Multi-pass membrane protein</topology>
    </subcellularLocation>
</comment>
<organism evidence="10 11">
    <name type="scientific">Salinibacter ruber</name>
    <dbReference type="NCBI Taxonomy" id="146919"/>
    <lineage>
        <taxon>Bacteria</taxon>
        <taxon>Pseudomonadati</taxon>
        <taxon>Rhodothermota</taxon>
        <taxon>Rhodothermia</taxon>
        <taxon>Rhodothermales</taxon>
        <taxon>Salinibacteraceae</taxon>
        <taxon>Salinibacter</taxon>
    </lineage>
</organism>
<keyword evidence="5 8" id="KW-1133">Transmembrane helix</keyword>
<dbReference type="GO" id="GO:0005886">
    <property type="term" value="C:plasma membrane"/>
    <property type="evidence" value="ECO:0007669"/>
    <property type="project" value="UniProtKB-SubCell"/>
</dbReference>
<evidence type="ECO:0000256" key="8">
    <source>
        <dbReference type="SAM" id="Phobius"/>
    </source>
</evidence>
<feature type="domain" description="Type II secretion system protein GspF" evidence="9">
    <location>
        <begin position="111"/>
        <end position="234"/>
    </location>
</feature>
<dbReference type="PANTHER" id="PTHR30012:SF0">
    <property type="entry name" value="TYPE II SECRETION SYSTEM PROTEIN F-RELATED"/>
    <property type="match status" value="1"/>
</dbReference>
<evidence type="ECO:0000313" key="10">
    <source>
        <dbReference type="EMBL" id="MCS3710226.1"/>
    </source>
</evidence>
<feature type="domain" description="Type II secretion system protein GspF" evidence="9">
    <location>
        <begin position="314"/>
        <end position="434"/>
    </location>
</feature>
<evidence type="ECO:0000256" key="4">
    <source>
        <dbReference type="ARBA" id="ARBA00022692"/>
    </source>
</evidence>
<evidence type="ECO:0000256" key="3">
    <source>
        <dbReference type="ARBA" id="ARBA00022475"/>
    </source>
</evidence>
<evidence type="ECO:0000256" key="1">
    <source>
        <dbReference type="ARBA" id="ARBA00004651"/>
    </source>
</evidence>
<dbReference type="Proteomes" id="UP001155057">
    <property type="component" value="Unassembled WGS sequence"/>
</dbReference>
<proteinExistence type="inferred from homology"/>
<gene>
    <name evidence="10" type="ORF">GGP61_001830</name>
</gene>
<dbReference type="EMBL" id="JANUAE010000005">
    <property type="protein sequence ID" value="MCS3710226.1"/>
    <property type="molecule type" value="Genomic_DNA"/>
</dbReference>
<name>A0A9X2Q679_9BACT</name>
<comment type="caution">
    <text evidence="10">The sequence shown here is derived from an EMBL/GenBank/DDBJ whole genome shotgun (WGS) entry which is preliminary data.</text>
</comment>
<evidence type="ECO:0000256" key="6">
    <source>
        <dbReference type="ARBA" id="ARBA00023136"/>
    </source>
</evidence>
<evidence type="ECO:0000313" key="11">
    <source>
        <dbReference type="Proteomes" id="UP001155057"/>
    </source>
</evidence>
<keyword evidence="6 8" id="KW-0472">Membrane</keyword>
<protein>
    <submittedName>
        <fullName evidence="10">Type IV pilus assembly protein PilC</fullName>
    </submittedName>
</protein>
<comment type="similarity">
    <text evidence="2">Belongs to the GSP F family.</text>
</comment>